<sequence length="118" mass="13597">MDNDVTGNVVVLQHRLFTGTKKLNLDLFELVSRSCAIKFGRMLLAAMVETGYGRMEWVVLDWNVDTIRFYEEMAIYGLTREALTTYGGSDEKGFFFLHLLLFFNGELEKLMVKVKLCL</sequence>
<dbReference type="AlphaFoldDB" id="A0AAN9XVX8"/>
<organism evidence="1 2">
    <name type="scientific">Psophocarpus tetragonolobus</name>
    <name type="common">Winged bean</name>
    <name type="synonym">Dolichos tetragonolobus</name>
    <dbReference type="NCBI Taxonomy" id="3891"/>
    <lineage>
        <taxon>Eukaryota</taxon>
        <taxon>Viridiplantae</taxon>
        <taxon>Streptophyta</taxon>
        <taxon>Embryophyta</taxon>
        <taxon>Tracheophyta</taxon>
        <taxon>Spermatophyta</taxon>
        <taxon>Magnoliopsida</taxon>
        <taxon>eudicotyledons</taxon>
        <taxon>Gunneridae</taxon>
        <taxon>Pentapetalae</taxon>
        <taxon>rosids</taxon>
        <taxon>fabids</taxon>
        <taxon>Fabales</taxon>
        <taxon>Fabaceae</taxon>
        <taxon>Papilionoideae</taxon>
        <taxon>50 kb inversion clade</taxon>
        <taxon>NPAAA clade</taxon>
        <taxon>indigoferoid/millettioid clade</taxon>
        <taxon>Phaseoleae</taxon>
        <taxon>Psophocarpus</taxon>
    </lineage>
</organism>
<protein>
    <recommendedName>
        <fullName evidence="3">N-acetyltransferase domain-containing protein</fullName>
    </recommendedName>
</protein>
<dbReference type="EMBL" id="JAYMYS010000001">
    <property type="protein sequence ID" value="KAK7412395.1"/>
    <property type="molecule type" value="Genomic_DNA"/>
</dbReference>
<name>A0AAN9XVX8_PSOTE</name>
<gene>
    <name evidence="1" type="ORF">VNO78_03852</name>
</gene>
<evidence type="ECO:0000313" key="2">
    <source>
        <dbReference type="Proteomes" id="UP001386955"/>
    </source>
</evidence>
<keyword evidence="2" id="KW-1185">Reference proteome</keyword>
<reference evidence="1 2" key="1">
    <citation type="submission" date="2024-01" db="EMBL/GenBank/DDBJ databases">
        <title>The genomes of 5 underutilized Papilionoideae crops provide insights into root nodulation and disease resistanc.</title>
        <authorList>
            <person name="Jiang F."/>
        </authorList>
    </citation>
    <scope>NUCLEOTIDE SEQUENCE [LARGE SCALE GENOMIC DNA]</scope>
    <source>
        <strain evidence="1">DUOXIRENSHENG_FW03</strain>
        <tissue evidence="1">Leaves</tissue>
    </source>
</reference>
<accession>A0AAN9XVX8</accession>
<proteinExistence type="predicted"/>
<dbReference type="Proteomes" id="UP001386955">
    <property type="component" value="Unassembled WGS sequence"/>
</dbReference>
<evidence type="ECO:0008006" key="3">
    <source>
        <dbReference type="Google" id="ProtNLM"/>
    </source>
</evidence>
<evidence type="ECO:0000313" key="1">
    <source>
        <dbReference type="EMBL" id="KAK7412395.1"/>
    </source>
</evidence>
<comment type="caution">
    <text evidence="1">The sequence shown here is derived from an EMBL/GenBank/DDBJ whole genome shotgun (WGS) entry which is preliminary data.</text>
</comment>